<dbReference type="Proteomes" id="UP000316545">
    <property type="component" value="Unassembled WGS sequence"/>
</dbReference>
<dbReference type="GO" id="GO:0009055">
    <property type="term" value="F:electron transfer activity"/>
    <property type="evidence" value="ECO:0007669"/>
    <property type="project" value="InterPro"/>
</dbReference>
<dbReference type="InterPro" id="IPR052168">
    <property type="entry name" value="Cytochrome_b561_oxidase"/>
</dbReference>
<organism evidence="15 16">
    <name type="scientific">Nitrospirillum amazonense</name>
    <dbReference type="NCBI Taxonomy" id="28077"/>
    <lineage>
        <taxon>Bacteria</taxon>
        <taxon>Pseudomonadati</taxon>
        <taxon>Pseudomonadota</taxon>
        <taxon>Alphaproteobacteria</taxon>
        <taxon>Rhodospirillales</taxon>
        <taxon>Azospirillaceae</taxon>
        <taxon>Nitrospirillum</taxon>
    </lineage>
</organism>
<feature type="transmembrane region" description="Helical" evidence="13">
    <location>
        <begin position="12"/>
        <end position="32"/>
    </location>
</feature>
<gene>
    <name evidence="15" type="ORF">FBZ88_105226</name>
</gene>
<dbReference type="PANTHER" id="PTHR30529">
    <property type="entry name" value="CYTOCHROME B561"/>
    <property type="match status" value="1"/>
</dbReference>
<feature type="transmembrane region" description="Helical" evidence="13">
    <location>
        <begin position="89"/>
        <end position="109"/>
    </location>
</feature>
<feature type="domain" description="Cytochrome b561 bacterial/Ni-hydrogenase" evidence="14">
    <location>
        <begin position="6"/>
        <end position="184"/>
    </location>
</feature>
<evidence type="ECO:0000256" key="5">
    <source>
        <dbReference type="ARBA" id="ARBA00022617"/>
    </source>
</evidence>
<feature type="transmembrane region" description="Helical" evidence="13">
    <location>
        <begin position="151"/>
        <end position="172"/>
    </location>
</feature>
<keyword evidence="3" id="KW-0813">Transport</keyword>
<dbReference type="Gene3D" id="1.20.950.20">
    <property type="entry name" value="Transmembrane di-heme cytochromes, Chain C"/>
    <property type="match status" value="1"/>
</dbReference>
<protein>
    <submittedName>
        <fullName evidence="15">Cytochrome b561</fullName>
    </submittedName>
</protein>
<keyword evidence="9 13" id="KW-1133">Transmembrane helix</keyword>
<keyword evidence="16" id="KW-1185">Reference proteome</keyword>
<dbReference type="Pfam" id="PF01292">
    <property type="entry name" value="Ni_hydr_CYTB"/>
    <property type="match status" value="1"/>
</dbReference>
<dbReference type="GO" id="GO:0005886">
    <property type="term" value="C:plasma membrane"/>
    <property type="evidence" value="ECO:0007669"/>
    <property type="project" value="UniProtKB-SubCell"/>
</dbReference>
<name>A0A560G3M5_9PROT</name>
<evidence type="ECO:0000256" key="10">
    <source>
        <dbReference type="ARBA" id="ARBA00023004"/>
    </source>
</evidence>
<keyword evidence="11 13" id="KW-0472">Membrane</keyword>
<comment type="subcellular location">
    <subcellularLocation>
        <location evidence="2">Cell membrane</location>
        <topology evidence="2">Multi-pass membrane protein</topology>
    </subcellularLocation>
</comment>
<evidence type="ECO:0000256" key="9">
    <source>
        <dbReference type="ARBA" id="ARBA00022989"/>
    </source>
</evidence>
<keyword evidence="7" id="KW-0479">Metal-binding</keyword>
<keyword evidence="5" id="KW-0349">Heme</keyword>
<dbReference type="EMBL" id="VITO01000005">
    <property type="protein sequence ID" value="TWB28507.1"/>
    <property type="molecule type" value="Genomic_DNA"/>
</dbReference>
<evidence type="ECO:0000256" key="2">
    <source>
        <dbReference type="ARBA" id="ARBA00004651"/>
    </source>
</evidence>
<sequence length="198" mass="21787">MTVAARYNSVAILVHWLTVIAILALLIMGWTMTSLPPGSPDQFKLFQLHKSVGITVLVLTLFRAAWRLAHRPPPLPAHMPAWEKWAAHLGHAGLYALLLGMPLTGWAVVSTSKFNIPTVLYGLIPFPHMPVLADLENKAPINDVVSEAHELAAWILVALVVVHALAALRHHFLVKDDVLLRMVPRFGRRAPAPAALQD</sequence>
<comment type="cofactor">
    <cofactor evidence="1">
        <name>heme b</name>
        <dbReference type="ChEBI" id="CHEBI:60344"/>
    </cofactor>
</comment>
<dbReference type="SUPFAM" id="SSF81342">
    <property type="entry name" value="Transmembrane di-heme cytochromes"/>
    <property type="match status" value="1"/>
</dbReference>
<dbReference type="InterPro" id="IPR016174">
    <property type="entry name" value="Di-haem_cyt_TM"/>
</dbReference>
<evidence type="ECO:0000256" key="12">
    <source>
        <dbReference type="ARBA" id="ARBA00037975"/>
    </source>
</evidence>
<keyword evidence="4" id="KW-1003">Cell membrane</keyword>
<dbReference type="GO" id="GO:0020037">
    <property type="term" value="F:heme binding"/>
    <property type="evidence" value="ECO:0007669"/>
    <property type="project" value="TreeGrafter"/>
</dbReference>
<reference evidence="15 16" key="1">
    <citation type="submission" date="2019-06" db="EMBL/GenBank/DDBJ databases">
        <title>Genomic Encyclopedia of Type Strains, Phase IV (KMG-V): Genome sequencing to study the core and pangenomes of soil and plant-associated prokaryotes.</title>
        <authorList>
            <person name="Whitman W."/>
        </authorList>
    </citation>
    <scope>NUCLEOTIDE SEQUENCE [LARGE SCALE GENOMIC DNA]</scope>
    <source>
        <strain evidence="15 16">BR 11865</strain>
    </source>
</reference>
<evidence type="ECO:0000256" key="4">
    <source>
        <dbReference type="ARBA" id="ARBA00022475"/>
    </source>
</evidence>
<evidence type="ECO:0000256" key="1">
    <source>
        <dbReference type="ARBA" id="ARBA00001970"/>
    </source>
</evidence>
<dbReference type="RefSeq" id="WP_145616605.1">
    <property type="nucleotide sequence ID" value="NZ_JAYNFR010000034.1"/>
</dbReference>
<keyword evidence="8" id="KW-0249">Electron transport</keyword>
<feature type="transmembrane region" description="Helical" evidence="13">
    <location>
        <begin position="52"/>
        <end position="69"/>
    </location>
</feature>
<evidence type="ECO:0000256" key="3">
    <source>
        <dbReference type="ARBA" id="ARBA00022448"/>
    </source>
</evidence>
<dbReference type="PANTHER" id="PTHR30529:SF1">
    <property type="entry name" value="CYTOCHROME B561 HOMOLOG 2"/>
    <property type="match status" value="1"/>
</dbReference>
<comment type="caution">
    <text evidence="15">The sequence shown here is derived from an EMBL/GenBank/DDBJ whole genome shotgun (WGS) entry which is preliminary data.</text>
</comment>
<evidence type="ECO:0000256" key="11">
    <source>
        <dbReference type="ARBA" id="ARBA00023136"/>
    </source>
</evidence>
<evidence type="ECO:0000259" key="14">
    <source>
        <dbReference type="Pfam" id="PF01292"/>
    </source>
</evidence>
<dbReference type="GO" id="GO:0046872">
    <property type="term" value="F:metal ion binding"/>
    <property type="evidence" value="ECO:0007669"/>
    <property type="project" value="UniProtKB-KW"/>
</dbReference>
<evidence type="ECO:0000313" key="15">
    <source>
        <dbReference type="EMBL" id="TWB28507.1"/>
    </source>
</evidence>
<dbReference type="InterPro" id="IPR011577">
    <property type="entry name" value="Cyt_b561_bac/Ni-Hgenase"/>
</dbReference>
<comment type="similarity">
    <text evidence="12">Belongs to the cytochrome b561 family.</text>
</comment>
<evidence type="ECO:0000256" key="8">
    <source>
        <dbReference type="ARBA" id="ARBA00022982"/>
    </source>
</evidence>
<keyword evidence="10" id="KW-0408">Iron</keyword>
<evidence type="ECO:0000256" key="7">
    <source>
        <dbReference type="ARBA" id="ARBA00022723"/>
    </source>
</evidence>
<accession>A0A560G3M5</accession>
<evidence type="ECO:0000313" key="16">
    <source>
        <dbReference type="Proteomes" id="UP000316545"/>
    </source>
</evidence>
<evidence type="ECO:0000256" key="13">
    <source>
        <dbReference type="SAM" id="Phobius"/>
    </source>
</evidence>
<keyword evidence="6 13" id="KW-0812">Transmembrane</keyword>
<proteinExistence type="inferred from homology"/>
<evidence type="ECO:0000256" key="6">
    <source>
        <dbReference type="ARBA" id="ARBA00022692"/>
    </source>
</evidence>
<dbReference type="AlphaFoldDB" id="A0A560G3M5"/>
<dbReference type="GO" id="GO:0022904">
    <property type="term" value="P:respiratory electron transport chain"/>
    <property type="evidence" value="ECO:0007669"/>
    <property type="project" value="InterPro"/>
</dbReference>